<protein>
    <submittedName>
        <fullName evidence="2">Sugar ABC transporter substrate-binding protein</fullName>
    </submittedName>
</protein>
<dbReference type="SUPFAM" id="SSF53850">
    <property type="entry name" value="Periplasmic binding protein-like II"/>
    <property type="match status" value="1"/>
</dbReference>
<dbReference type="EMBL" id="BOMG01000039">
    <property type="protein sequence ID" value="GID54180.1"/>
    <property type="molecule type" value="Genomic_DNA"/>
</dbReference>
<dbReference type="PANTHER" id="PTHR43649:SF30">
    <property type="entry name" value="ABC TRANSPORTER SUBSTRATE-BINDING PROTEIN"/>
    <property type="match status" value="1"/>
</dbReference>
<dbReference type="Pfam" id="PF01547">
    <property type="entry name" value="SBP_bac_1"/>
    <property type="match status" value="1"/>
</dbReference>
<dbReference type="Proteomes" id="UP000612282">
    <property type="component" value="Unassembled WGS sequence"/>
</dbReference>
<comment type="caution">
    <text evidence="2">The sequence shown here is derived from an EMBL/GenBank/DDBJ whole genome shotgun (WGS) entry which is preliminary data.</text>
</comment>
<dbReference type="InterPro" id="IPR050490">
    <property type="entry name" value="Bact_solute-bd_prot1"/>
</dbReference>
<keyword evidence="1" id="KW-0732">Signal</keyword>
<dbReference type="RefSeq" id="WP_203795289.1">
    <property type="nucleotide sequence ID" value="NZ_BAAAQE010000035.1"/>
</dbReference>
<feature type="signal peptide" evidence="1">
    <location>
        <begin position="1"/>
        <end position="22"/>
    </location>
</feature>
<accession>A0ABQ3X704</accession>
<dbReference type="PROSITE" id="PS51257">
    <property type="entry name" value="PROKAR_LIPOPROTEIN"/>
    <property type="match status" value="1"/>
</dbReference>
<sequence length="426" mass="45962">MVNRRHLLMLGALGAAAPLLTACGGGDDVDDGTGNATLNFAFWGNDDRANKYKQAIDLFQTQNPTIKVQTSFAAWDVYWQQRSTEAASSSLPDVVQMDLAYLAKYARTNQLLKLDEHLTGDLNVSGIDQSILPAGKYEDGTFAIPTGTNAFTLNYNAALLKELGVAEPKSPMTWAQYQQLIKDASAKGAGKSPKVFGSGDYTGVFWIFLHYLRQQGKEPFSGNKLNFTEADLTAWWESTTPMRASELIPAKDVVALKPVSPFAKSLTASEFTWDNQIAGIIGDSGGKGEFKQLTLPTDTSTSGLFYKASMLLSVSQNTKFPKQSLKLIDFLINSPEAGKIFGTSKGLPVTKAQRDAIEQAGTDAAVLAYEESIKSSVGASQGALPEGFGTIETDFLNISEEINYGKATPADAAKRWFANAADALEQ</sequence>
<gene>
    <name evidence="2" type="ORF">Aco03nite_025840</name>
</gene>
<evidence type="ECO:0000313" key="2">
    <source>
        <dbReference type="EMBL" id="GID54180.1"/>
    </source>
</evidence>
<proteinExistence type="predicted"/>
<name>A0ABQ3X704_9ACTN</name>
<keyword evidence="3" id="KW-1185">Reference proteome</keyword>
<reference evidence="2 3" key="1">
    <citation type="submission" date="2021-01" db="EMBL/GenBank/DDBJ databases">
        <title>Whole genome shotgun sequence of Actinoplanes couchii NBRC 106145.</title>
        <authorList>
            <person name="Komaki H."/>
            <person name="Tamura T."/>
        </authorList>
    </citation>
    <scope>NUCLEOTIDE SEQUENCE [LARGE SCALE GENOMIC DNA]</scope>
    <source>
        <strain evidence="2 3">NBRC 106145</strain>
    </source>
</reference>
<organism evidence="2 3">
    <name type="scientific">Actinoplanes couchii</name>
    <dbReference type="NCBI Taxonomy" id="403638"/>
    <lineage>
        <taxon>Bacteria</taxon>
        <taxon>Bacillati</taxon>
        <taxon>Actinomycetota</taxon>
        <taxon>Actinomycetes</taxon>
        <taxon>Micromonosporales</taxon>
        <taxon>Micromonosporaceae</taxon>
        <taxon>Actinoplanes</taxon>
    </lineage>
</organism>
<dbReference type="Gene3D" id="3.40.190.10">
    <property type="entry name" value="Periplasmic binding protein-like II"/>
    <property type="match status" value="2"/>
</dbReference>
<feature type="chain" id="PRO_5046810355" evidence="1">
    <location>
        <begin position="23"/>
        <end position="426"/>
    </location>
</feature>
<evidence type="ECO:0000256" key="1">
    <source>
        <dbReference type="SAM" id="SignalP"/>
    </source>
</evidence>
<dbReference type="InterPro" id="IPR006059">
    <property type="entry name" value="SBP"/>
</dbReference>
<dbReference type="PANTHER" id="PTHR43649">
    <property type="entry name" value="ARABINOSE-BINDING PROTEIN-RELATED"/>
    <property type="match status" value="1"/>
</dbReference>
<evidence type="ECO:0000313" key="3">
    <source>
        <dbReference type="Proteomes" id="UP000612282"/>
    </source>
</evidence>